<dbReference type="PANTHER" id="PTHR43133">
    <property type="entry name" value="RNA POLYMERASE ECF-TYPE SIGMA FACTO"/>
    <property type="match status" value="1"/>
</dbReference>
<gene>
    <name evidence="6" type="ORF">METZ01_LOCUS517787</name>
</gene>
<evidence type="ECO:0000256" key="3">
    <source>
        <dbReference type="ARBA" id="ARBA00023163"/>
    </source>
</evidence>
<evidence type="ECO:0000256" key="2">
    <source>
        <dbReference type="ARBA" id="ARBA00023082"/>
    </source>
</evidence>
<feature type="non-terminal residue" evidence="6">
    <location>
        <position position="151"/>
    </location>
</feature>
<protein>
    <recommendedName>
        <fullName evidence="5">RNA polymerase sigma-70 region 2 domain-containing protein</fullName>
    </recommendedName>
</protein>
<dbReference type="Gene3D" id="1.10.1740.10">
    <property type="match status" value="1"/>
</dbReference>
<dbReference type="InterPro" id="IPR013325">
    <property type="entry name" value="RNA_pol_sigma_r2"/>
</dbReference>
<dbReference type="InterPro" id="IPR039425">
    <property type="entry name" value="RNA_pol_sigma-70-like"/>
</dbReference>
<keyword evidence="1" id="KW-0805">Transcription regulation</keyword>
<dbReference type="AlphaFoldDB" id="A0A383F8D1"/>
<dbReference type="PANTHER" id="PTHR43133:SF51">
    <property type="entry name" value="RNA POLYMERASE SIGMA FACTOR"/>
    <property type="match status" value="1"/>
</dbReference>
<feature type="domain" description="RNA polymerase sigma-70 region 2" evidence="5">
    <location>
        <begin position="48"/>
        <end position="113"/>
    </location>
</feature>
<dbReference type="InterPro" id="IPR007627">
    <property type="entry name" value="RNA_pol_sigma70_r2"/>
</dbReference>
<reference evidence="6" key="1">
    <citation type="submission" date="2018-05" db="EMBL/GenBank/DDBJ databases">
        <authorList>
            <person name="Lanie J.A."/>
            <person name="Ng W.-L."/>
            <person name="Kazmierczak K.M."/>
            <person name="Andrzejewski T.M."/>
            <person name="Davidsen T.M."/>
            <person name="Wayne K.J."/>
            <person name="Tettelin H."/>
            <person name="Glass J.I."/>
            <person name="Rusch D."/>
            <person name="Podicherti R."/>
            <person name="Tsui H.-C.T."/>
            <person name="Winkler M.E."/>
        </authorList>
    </citation>
    <scope>NUCLEOTIDE SEQUENCE</scope>
</reference>
<dbReference type="GO" id="GO:0016987">
    <property type="term" value="F:sigma factor activity"/>
    <property type="evidence" value="ECO:0007669"/>
    <property type="project" value="UniProtKB-KW"/>
</dbReference>
<feature type="region of interest" description="Disordered" evidence="4">
    <location>
        <begin position="1"/>
        <end position="23"/>
    </location>
</feature>
<dbReference type="Pfam" id="PF04542">
    <property type="entry name" value="Sigma70_r2"/>
    <property type="match status" value="1"/>
</dbReference>
<dbReference type="InterPro" id="IPR014284">
    <property type="entry name" value="RNA_pol_sigma-70_dom"/>
</dbReference>
<keyword evidence="2" id="KW-0731">Sigma factor</keyword>
<evidence type="ECO:0000259" key="5">
    <source>
        <dbReference type="Pfam" id="PF04542"/>
    </source>
</evidence>
<dbReference type="SUPFAM" id="SSF88946">
    <property type="entry name" value="Sigma2 domain of RNA polymerase sigma factors"/>
    <property type="match status" value="1"/>
</dbReference>
<feature type="region of interest" description="Disordered" evidence="4">
    <location>
        <begin position="129"/>
        <end position="151"/>
    </location>
</feature>
<organism evidence="6">
    <name type="scientific">marine metagenome</name>
    <dbReference type="NCBI Taxonomy" id="408172"/>
    <lineage>
        <taxon>unclassified sequences</taxon>
        <taxon>metagenomes</taxon>
        <taxon>ecological metagenomes</taxon>
    </lineage>
</organism>
<dbReference type="EMBL" id="UINC01232107">
    <property type="protein sequence ID" value="SVE64933.1"/>
    <property type="molecule type" value="Genomic_DNA"/>
</dbReference>
<evidence type="ECO:0000256" key="4">
    <source>
        <dbReference type="SAM" id="MobiDB-lite"/>
    </source>
</evidence>
<name>A0A383F8D1_9ZZZZ</name>
<proteinExistence type="predicted"/>
<dbReference type="NCBIfam" id="TIGR02937">
    <property type="entry name" value="sigma70-ECF"/>
    <property type="match status" value="1"/>
</dbReference>
<evidence type="ECO:0000256" key="1">
    <source>
        <dbReference type="ARBA" id="ARBA00023015"/>
    </source>
</evidence>
<evidence type="ECO:0000313" key="6">
    <source>
        <dbReference type="EMBL" id="SVE64933.1"/>
    </source>
</evidence>
<dbReference type="GO" id="GO:0006352">
    <property type="term" value="P:DNA-templated transcription initiation"/>
    <property type="evidence" value="ECO:0007669"/>
    <property type="project" value="InterPro"/>
</dbReference>
<keyword evidence="3" id="KW-0804">Transcription</keyword>
<accession>A0A383F8D1</accession>
<sequence length="151" mass="17332">MSQKSGQTTSGGVQDGTQNGSDSQNIACEDEALVKKALKGDLGSFESLIGRYQQAIYNICYYKSRNCFDAEDLAQDIFLAAFKSLPNLKDIRKFRSWLFGIAYNRCHKWFHREKIKIVKFKEISRRLGQQQRMDRLRSGQPGTHFQGDEPE</sequence>